<protein>
    <submittedName>
        <fullName evidence="2">Uncharacterized protein DUF1643</fullName>
    </submittedName>
    <submittedName>
        <fullName evidence="1">Uncharacterized protein conserved in bacteria</fullName>
    </submittedName>
</protein>
<dbReference type="InterPro" id="IPR012441">
    <property type="entry name" value="DUF1643"/>
</dbReference>
<dbReference type="AlphaFoldDB" id="A0A2U3ADC5"/>
<dbReference type="Proteomes" id="UP000254330">
    <property type="component" value="Unassembled WGS sequence"/>
</dbReference>
<dbReference type="OrthoDB" id="2456505at2"/>
<keyword evidence="4" id="KW-1185">Reference proteome</keyword>
<accession>A0A2U3ADC5</accession>
<evidence type="ECO:0000313" key="2">
    <source>
        <dbReference type="EMBL" id="TDR38650.1"/>
    </source>
</evidence>
<evidence type="ECO:0000313" key="4">
    <source>
        <dbReference type="Proteomes" id="UP000294641"/>
    </source>
</evidence>
<reference evidence="2 4" key="2">
    <citation type="submission" date="2019-03" db="EMBL/GenBank/DDBJ databases">
        <title>Genomic Encyclopedia of Type Strains, Phase IV (KMG-IV): sequencing the most valuable type-strain genomes for metagenomic binning, comparative biology and taxonomic classification.</title>
        <authorList>
            <person name="Goeker M."/>
        </authorList>
    </citation>
    <scope>NUCLEOTIDE SEQUENCE [LARGE SCALE GENOMIC DNA]</scope>
    <source>
        <strain evidence="2 4">DSM 20580</strain>
    </source>
</reference>
<comment type="caution">
    <text evidence="1">The sequence shown here is derived from an EMBL/GenBank/DDBJ whole genome shotgun (WGS) entry which is preliminary data.</text>
</comment>
<sequence length="207" mass="23935">MARYPAQVFVDLIDKKTIEVNGVKVKLRFMLQADHMESNTEMKVTVLNLHPLGAEQFNSDIETNQMIRFLCKQNYQVLTFVNLFPYNVGTSEQFRELASDDSLKEFILMNRESIKLAISNCDTFILAWGDRPSYITKKRFDEAVQFVYQLIEETGLLEDTFVFKYGHSHSVTRKGNPESPKKKVIEEILPISDFEALTDPQNRNQLG</sequence>
<gene>
    <name evidence="2" type="ORF">DFR61_11525</name>
    <name evidence="1" type="ORF">NCTC10597_00409</name>
</gene>
<dbReference type="EMBL" id="SNZG01000015">
    <property type="protein sequence ID" value="TDR38650.1"/>
    <property type="molecule type" value="Genomic_DNA"/>
</dbReference>
<dbReference type="Proteomes" id="UP000294641">
    <property type="component" value="Unassembled WGS sequence"/>
</dbReference>
<dbReference type="EMBL" id="UGNP01000001">
    <property type="protein sequence ID" value="STX08743.1"/>
    <property type="molecule type" value="Genomic_DNA"/>
</dbReference>
<dbReference type="RefSeq" id="WP_109349503.1">
    <property type="nucleotide sequence ID" value="NZ_BJUE01000040.1"/>
</dbReference>
<evidence type="ECO:0000313" key="3">
    <source>
        <dbReference type="Proteomes" id="UP000254330"/>
    </source>
</evidence>
<organism evidence="1 3">
    <name type="scientific">Kurthia zopfii</name>
    <dbReference type="NCBI Taxonomy" id="1650"/>
    <lineage>
        <taxon>Bacteria</taxon>
        <taxon>Bacillati</taxon>
        <taxon>Bacillota</taxon>
        <taxon>Bacilli</taxon>
        <taxon>Bacillales</taxon>
        <taxon>Caryophanaceae</taxon>
        <taxon>Kurthia</taxon>
    </lineage>
</organism>
<name>A0A2U3ADC5_9BACL</name>
<dbReference type="Pfam" id="PF07799">
    <property type="entry name" value="DUF1643"/>
    <property type="match status" value="1"/>
</dbReference>
<reference evidence="1 3" key="1">
    <citation type="submission" date="2018-06" db="EMBL/GenBank/DDBJ databases">
        <authorList>
            <consortium name="Pathogen Informatics"/>
            <person name="Doyle S."/>
        </authorList>
    </citation>
    <scope>NUCLEOTIDE SEQUENCE [LARGE SCALE GENOMIC DNA]</scope>
    <source>
        <strain evidence="1 3">NCTC10597</strain>
    </source>
</reference>
<proteinExistence type="predicted"/>
<evidence type="ECO:0000313" key="1">
    <source>
        <dbReference type="EMBL" id="STX08743.1"/>
    </source>
</evidence>